<protein>
    <submittedName>
        <fullName evidence="1">Uncharacterized protein</fullName>
    </submittedName>
</protein>
<accession>A0A0E0GZV5</accession>
<dbReference type="AlphaFoldDB" id="A0A0E0GZV5"/>
<name>A0A0E0GZV5_ORYNI</name>
<evidence type="ECO:0000313" key="2">
    <source>
        <dbReference type="Proteomes" id="UP000006591"/>
    </source>
</evidence>
<reference evidence="1" key="1">
    <citation type="submission" date="2015-04" db="UniProtKB">
        <authorList>
            <consortium name="EnsemblPlants"/>
        </authorList>
    </citation>
    <scope>IDENTIFICATION</scope>
    <source>
        <strain evidence="1">SL10</strain>
    </source>
</reference>
<dbReference type="Proteomes" id="UP000006591">
    <property type="component" value="Chromosome 4"/>
</dbReference>
<dbReference type="EnsemblPlants" id="ONIVA04G08220.1">
    <property type="protein sequence ID" value="ONIVA04G08220.1"/>
    <property type="gene ID" value="ONIVA04G08220"/>
</dbReference>
<organism evidence="1">
    <name type="scientific">Oryza nivara</name>
    <name type="common">Indian wild rice</name>
    <name type="synonym">Oryza sativa f. spontanea</name>
    <dbReference type="NCBI Taxonomy" id="4536"/>
    <lineage>
        <taxon>Eukaryota</taxon>
        <taxon>Viridiplantae</taxon>
        <taxon>Streptophyta</taxon>
        <taxon>Embryophyta</taxon>
        <taxon>Tracheophyta</taxon>
        <taxon>Spermatophyta</taxon>
        <taxon>Magnoliopsida</taxon>
        <taxon>Liliopsida</taxon>
        <taxon>Poales</taxon>
        <taxon>Poaceae</taxon>
        <taxon>BOP clade</taxon>
        <taxon>Oryzoideae</taxon>
        <taxon>Oryzeae</taxon>
        <taxon>Oryzinae</taxon>
        <taxon>Oryza</taxon>
    </lineage>
</organism>
<proteinExistence type="predicted"/>
<sequence length="28" mass="3184">MFVFLCHVKFVACSCIATWCSSVTSLNW</sequence>
<evidence type="ECO:0000313" key="1">
    <source>
        <dbReference type="EnsemblPlants" id="ONIVA04G08220.1"/>
    </source>
</evidence>
<reference evidence="1" key="2">
    <citation type="submission" date="2018-04" db="EMBL/GenBank/DDBJ databases">
        <title>OnivRS2 (Oryza nivara Reference Sequence Version 2).</title>
        <authorList>
            <person name="Zhang J."/>
            <person name="Kudrna D."/>
            <person name="Lee S."/>
            <person name="Talag J."/>
            <person name="Rajasekar S."/>
            <person name="Welchert J."/>
            <person name="Hsing Y.-I."/>
            <person name="Wing R.A."/>
        </authorList>
    </citation>
    <scope>NUCLEOTIDE SEQUENCE [LARGE SCALE GENOMIC DNA]</scope>
    <source>
        <strain evidence="1">SL10</strain>
    </source>
</reference>
<dbReference type="HOGENOM" id="CLU_3413495_0_0_1"/>
<dbReference type="Gramene" id="ONIVA04G08220.1">
    <property type="protein sequence ID" value="ONIVA04G08220.1"/>
    <property type="gene ID" value="ONIVA04G08220"/>
</dbReference>
<keyword evidence="2" id="KW-1185">Reference proteome</keyword>